<name>A0A926USC2_9CYAN</name>
<evidence type="ECO:0000313" key="2">
    <source>
        <dbReference type="EMBL" id="MBD2150369.1"/>
    </source>
</evidence>
<evidence type="ECO:0000259" key="1">
    <source>
        <dbReference type="Pfam" id="PF01345"/>
    </source>
</evidence>
<reference evidence="2" key="1">
    <citation type="journal article" date="2015" name="ISME J.">
        <title>Draft Genome Sequence of Streptomyces incarnatus NRRL8089, which Produces the Nucleoside Antibiotic Sinefungin.</title>
        <authorList>
            <person name="Oshima K."/>
            <person name="Hattori M."/>
            <person name="Shimizu H."/>
            <person name="Fukuda K."/>
            <person name="Nemoto M."/>
            <person name="Inagaki K."/>
            <person name="Tamura T."/>
        </authorList>
    </citation>
    <scope>NUCLEOTIDE SEQUENCE</scope>
    <source>
        <strain evidence="2">FACHB-1277</strain>
    </source>
</reference>
<dbReference type="Proteomes" id="UP000631421">
    <property type="component" value="Unassembled WGS sequence"/>
</dbReference>
<organism evidence="2 3">
    <name type="scientific">Pseudanabaena cinerea FACHB-1277</name>
    <dbReference type="NCBI Taxonomy" id="2949581"/>
    <lineage>
        <taxon>Bacteria</taxon>
        <taxon>Bacillati</taxon>
        <taxon>Cyanobacteriota</taxon>
        <taxon>Cyanophyceae</taxon>
        <taxon>Pseudanabaenales</taxon>
        <taxon>Pseudanabaenaceae</taxon>
        <taxon>Pseudanabaena</taxon>
        <taxon>Pseudanabaena cinerea</taxon>
    </lineage>
</organism>
<dbReference type="NCBIfam" id="TIGR01451">
    <property type="entry name" value="B_ant_repeat"/>
    <property type="match status" value="1"/>
</dbReference>
<accession>A0A926USC2</accession>
<protein>
    <submittedName>
        <fullName evidence="2">DUF11 domain-containing protein</fullName>
    </submittedName>
</protein>
<evidence type="ECO:0000313" key="3">
    <source>
        <dbReference type="Proteomes" id="UP000631421"/>
    </source>
</evidence>
<dbReference type="AlphaFoldDB" id="A0A926USC2"/>
<keyword evidence="3" id="KW-1185">Reference proteome</keyword>
<feature type="domain" description="DUF11" evidence="1">
    <location>
        <begin position="80"/>
        <end position="132"/>
    </location>
</feature>
<proteinExistence type="predicted"/>
<dbReference type="InterPro" id="IPR001434">
    <property type="entry name" value="OmcB-like_DUF11"/>
</dbReference>
<dbReference type="EMBL" id="JACJPY010000024">
    <property type="protein sequence ID" value="MBD2150369.1"/>
    <property type="molecule type" value="Genomic_DNA"/>
</dbReference>
<dbReference type="RefSeq" id="WP_190350734.1">
    <property type="nucleotide sequence ID" value="NZ_JACJPY010000024.1"/>
</dbReference>
<gene>
    <name evidence="2" type="ORF">H6F44_09595</name>
</gene>
<sequence>MKKLLFGSLSLVATLVVLPIASINMLPAIANSSFGNQQQNNLRVAQTQQQPVALLLSAEIKKLSRDENGNQKISWNQLPPQVVPGSILRYTVTAENNTSRNMRNLAVTQPIPDGMVYIMQSATKASATNSSVDFSIDGGKSFSPQPVIKVRGRDGKVEERPAPTDAYTHVRWNFGETLPANSRVQVSYQVRVK</sequence>
<comment type="caution">
    <text evidence="2">The sequence shown here is derived from an EMBL/GenBank/DDBJ whole genome shotgun (WGS) entry which is preliminary data.</text>
</comment>
<dbReference type="Pfam" id="PF01345">
    <property type="entry name" value="DUF11"/>
    <property type="match status" value="1"/>
</dbReference>
<reference evidence="2" key="2">
    <citation type="submission" date="2020-08" db="EMBL/GenBank/DDBJ databases">
        <authorList>
            <person name="Chen M."/>
            <person name="Teng W."/>
            <person name="Zhao L."/>
            <person name="Hu C."/>
            <person name="Zhou Y."/>
            <person name="Han B."/>
            <person name="Song L."/>
            <person name="Shu W."/>
        </authorList>
    </citation>
    <scope>NUCLEOTIDE SEQUENCE</scope>
    <source>
        <strain evidence="2">FACHB-1277</strain>
    </source>
</reference>
<dbReference type="InterPro" id="IPR047589">
    <property type="entry name" value="DUF11_rpt"/>
</dbReference>